<gene>
    <name evidence="2" type="ORF">LTR62_004499</name>
</gene>
<proteinExistence type="predicted"/>
<dbReference type="EMBL" id="JAVRRL010000033">
    <property type="protein sequence ID" value="KAK5112156.1"/>
    <property type="molecule type" value="Genomic_DNA"/>
</dbReference>
<feature type="region of interest" description="Disordered" evidence="1">
    <location>
        <begin position="443"/>
        <end position="467"/>
    </location>
</feature>
<feature type="compositionally biased region" description="Polar residues" evidence="1">
    <location>
        <begin position="323"/>
        <end position="344"/>
    </location>
</feature>
<accession>A0AAN7YG76</accession>
<dbReference type="AlphaFoldDB" id="A0AAN7YG76"/>
<dbReference type="Proteomes" id="UP001310890">
    <property type="component" value="Unassembled WGS sequence"/>
</dbReference>
<feature type="compositionally biased region" description="Acidic residues" evidence="1">
    <location>
        <begin position="373"/>
        <end position="386"/>
    </location>
</feature>
<organism evidence="2 3">
    <name type="scientific">Meristemomyces frigidus</name>
    <dbReference type="NCBI Taxonomy" id="1508187"/>
    <lineage>
        <taxon>Eukaryota</taxon>
        <taxon>Fungi</taxon>
        <taxon>Dikarya</taxon>
        <taxon>Ascomycota</taxon>
        <taxon>Pezizomycotina</taxon>
        <taxon>Dothideomycetes</taxon>
        <taxon>Dothideomycetidae</taxon>
        <taxon>Mycosphaerellales</taxon>
        <taxon>Teratosphaeriaceae</taxon>
        <taxon>Meristemomyces</taxon>
    </lineage>
</organism>
<feature type="compositionally biased region" description="Low complexity" evidence="1">
    <location>
        <begin position="392"/>
        <end position="407"/>
    </location>
</feature>
<feature type="region of interest" description="Disordered" evidence="1">
    <location>
        <begin position="236"/>
        <end position="256"/>
    </location>
</feature>
<name>A0AAN7YG76_9PEZI</name>
<feature type="compositionally biased region" description="Polar residues" evidence="1">
    <location>
        <begin position="409"/>
        <end position="421"/>
    </location>
</feature>
<feature type="region of interest" description="Disordered" evidence="1">
    <location>
        <begin position="314"/>
        <end position="431"/>
    </location>
</feature>
<reference evidence="2" key="1">
    <citation type="submission" date="2023-08" db="EMBL/GenBank/DDBJ databases">
        <title>Black Yeasts Isolated from many extreme environments.</title>
        <authorList>
            <person name="Coleine C."/>
            <person name="Stajich J.E."/>
            <person name="Selbmann L."/>
        </authorList>
    </citation>
    <scope>NUCLEOTIDE SEQUENCE</scope>
    <source>
        <strain evidence="2">CCFEE 5401</strain>
    </source>
</reference>
<feature type="compositionally biased region" description="Polar residues" evidence="1">
    <location>
        <begin position="351"/>
        <end position="372"/>
    </location>
</feature>
<protein>
    <submittedName>
        <fullName evidence="2">Uncharacterized protein</fullName>
    </submittedName>
</protein>
<evidence type="ECO:0000313" key="2">
    <source>
        <dbReference type="EMBL" id="KAK5112156.1"/>
    </source>
</evidence>
<evidence type="ECO:0000256" key="1">
    <source>
        <dbReference type="SAM" id="MobiDB-lite"/>
    </source>
</evidence>
<feature type="region of interest" description="Disordered" evidence="1">
    <location>
        <begin position="1"/>
        <end position="32"/>
    </location>
</feature>
<evidence type="ECO:0000313" key="3">
    <source>
        <dbReference type="Proteomes" id="UP001310890"/>
    </source>
</evidence>
<comment type="caution">
    <text evidence="2">The sequence shown here is derived from an EMBL/GenBank/DDBJ whole genome shotgun (WGS) entry which is preliminary data.</text>
</comment>
<sequence>MPNSMTAGGGGPLTPAKQTTRLGDGHFAHDSPFSDYFTDDARSIENISGGAVYNAPSSQTQQMLVRMSKLQAQLMRAGEEGQDVLNIVGRKLNEIESGIDALHSQTRIGADMDDSGLFMDDEEERDVSRPGSVGTAWRPRLEEIDVITPEERQAERDYQLVEAQRVLESVTRAQEELRQRHKELVELNNTHVEEIEDREQEMGRLRSENETLRADLQLDHSELLFMKLQIKALEEELDEEEENDSPVGKPSIRRPRRDQILADMNQWRNDWYNVAARFRRRRSKYGLDQHDDQVKADDDTPAIIAEGGEWQLETIKRRGTGGNRINSITSRRLSRTAQLDNTNNAEREPQVYSTHASTIQPNLSRESGSSTVNEDDIGDEDGEDAASDYAITTSPSTPNSASPLLAPQDSVSNKPLQTQLLPSPAARSKSAWKELWDGLSSFAGMASEDEEEGGTAHERGLNGESGA</sequence>